<dbReference type="PANTHER" id="PTHR37820:SF1">
    <property type="entry name" value="CELL DIVISION PROTEIN FTSQ"/>
    <property type="match status" value="1"/>
</dbReference>
<keyword evidence="4" id="KW-0472">Membrane</keyword>
<dbReference type="Gene3D" id="3.40.50.10960">
    <property type="match status" value="1"/>
</dbReference>
<gene>
    <name evidence="8" type="ORF">JCM31185_05770</name>
</gene>
<evidence type="ECO:0000313" key="8">
    <source>
        <dbReference type="EMBL" id="GKT05288.1"/>
    </source>
</evidence>
<feature type="domain" description="Cell division protein FtsQ/DivIB C-terminal" evidence="7">
    <location>
        <begin position="54"/>
        <end position="154"/>
    </location>
</feature>
<sequence length="193" mass="21901">MGQPLWTVWHHDQQLSKVANTNNDLIKQVTVTTHWWDVRLDAKEYLQAGNLLRNGKYYQVIENGRILKTPLTHPTAGYPVYSGFKHDATFALVIQQYAGLSKDIKRGISEIDLSPTKANPQRLHLFMNDGNEVYASPASFRAKMKYYPEIAAQMNGKGIVNLEVGAYSYPFPQHKSKSKTKHGTTNDHVQTSR</sequence>
<evidence type="ECO:0000256" key="5">
    <source>
        <dbReference type="ARBA" id="ARBA00023306"/>
    </source>
</evidence>
<evidence type="ECO:0000256" key="4">
    <source>
        <dbReference type="ARBA" id="ARBA00022989"/>
    </source>
</evidence>
<dbReference type="InterPro" id="IPR005548">
    <property type="entry name" value="Cell_div_FtsQ/DivIB_C"/>
</dbReference>
<evidence type="ECO:0000313" key="9">
    <source>
        <dbReference type="Proteomes" id="UP001628078"/>
    </source>
</evidence>
<comment type="caution">
    <text evidence="8">The sequence shown here is derived from an EMBL/GenBank/DDBJ whole genome shotgun (WGS) entry which is preliminary data.</text>
</comment>
<proteinExistence type="predicted"/>
<keyword evidence="3" id="KW-0812">Transmembrane</keyword>
<keyword evidence="9" id="KW-1185">Reference proteome</keyword>
<dbReference type="InterPro" id="IPR050487">
    <property type="entry name" value="FtsQ_DivIB"/>
</dbReference>
<evidence type="ECO:0000256" key="3">
    <source>
        <dbReference type="ARBA" id="ARBA00022692"/>
    </source>
</evidence>
<dbReference type="RefSeq" id="WP_407882537.1">
    <property type="nucleotide sequence ID" value="NZ_BQXO01000001.1"/>
</dbReference>
<evidence type="ECO:0000256" key="6">
    <source>
        <dbReference type="SAM" id="MobiDB-lite"/>
    </source>
</evidence>
<keyword evidence="4" id="KW-1133">Transmembrane helix</keyword>
<evidence type="ECO:0000256" key="2">
    <source>
        <dbReference type="ARBA" id="ARBA00022618"/>
    </source>
</evidence>
<reference evidence="8 9" key="1">
    <citation type="submission" date="2022-03" db="EMBL/GenBank/DDBJ databases">
        <title>Draft genome sequence of Furfurilactobacillus curtus JCM 31185.</title>
        <authorList>
            <person name="Suzuki S."/>
            <person name="Endo A."/>
            <person name="Kajikawa A."/>
        </authorList>
    </citation>
    <scope>NUCLEOTIDE SEQUENCE [LARGE SCALE GENOMIC DNA]</scope>
    <source>
        <strain evidence="8 9">JCM 31185</strain>
    </source>
</reference>
<organism evidence="8 9">
    <name type="scientific">Furfurilactobacillus curtus</name>
    <dbReference type="NCBI Taxonomy" id="1746200"/>
    <lineage>
        <taxon>Bacteria</taxon>
        <taxon>Bacillati</taxon>
        <taxon>Bacillota</taxon>
        <taxon>Bacilli</taxon>
        <taxon>Lactobacillales</taxon>
        <taxon>Lactobacillaceae</taxon>
        <taxon>Furfurilactobacillus</taxon>
    </lineage>
</organism>
<protein>
    <recommendedName>
        <fullName evidence="7">Cell division protein FtsQ/DivIB C-terminal domain-containing protein</fullName>
    </recommendedName>
</protein>
<accession>A0ABQ5JRY2</accession>
<evidence type="ECO:0000256" key="1">
    <source>
        <dbReference type="ARBA" id="ARBA00022475"/>
    </source>
</evidence>
<evidence type="ECO:0000259" key="7">
    <source>
        <dbReference type="Pfam" id="PF03799"/>
    </source>
</evidence>
<name>A0ABQ5JRY2_9LACO</name>
<feature type="region of interest" description="Disordered" evidence="6">
    <location>
        <begin position="173"/>
        <end position="193"/>
    </location>
</feature>
<dbReference type="Pfam" id="PF03799">
    <property type="entry name" value="FtsQ_DivIB_C"/>
    <property type="match status" value="1"/>
</dbReference>
<keyword evidence="1" id="KW-1003">Cell membrane</keyword>
<keyword evidence="2" id="KW-0132">Cell division</keyword>
<dbReference type="EMBL" id="BQXO01000001">
    <property type="protein sequence ID" value="GKT05288.1"/>
    <property type="molecule type" value="Genomic_DNA"/>
</dbReference>
<dbReference type="Proteomes" id="UP001628078">
    <property type="component" value="Unassembled WGS sequence"/>
</dbReference>
<keyword evidence="5" id="KW-0131">Cell cycle</keyword>
<dbReference type="PANTHER" id="PTHR37820">
    <property type="entry name" value="CELL DIVISION PROTEIN DIVIB"/>
    <property type="match status" value="1"/>
</dbReference>